<dbReference type="GO" id="GO:0035438">
    <property type="term" value="F:cyclic-di-GMP binding"/>
    <property type="evidence" value="ECO:0007669"/>
    <property type="project" value="InterPro"/>
</dbReference>
<dbReference type="Proteomes" id="UP000028875">
    <property type="component" value="Unassembled WGS sequence"/>
</dbReference>
<reference evidence="3 4" key="1">
    <citation type="submission" date="2014-03" db="EMBL/GenBank/DDBJ databases">
        <authorList>
            <person name="Urmite Genomes U."/>
        </authorList>
    </citation>
    <scope>NUCLEOTIDE SEQUENCE [LARGE SCALE GENOMIC DNA]</scope>
    <source>
        <strain evidence="3 4">Vm-5</strain>
    </source>
</reference>
<gene>
    <name evidence="3" type="ORF">BN990_02101</name>
</gene>
<dbReference type="EMBL" id="CCDP010000001">
    <property type="protein sequence ID" value="CDQ39787.1"/>
    <property type="molecule type" value="Genomic_DNA"/>
</dbReference>
<dbReference type="eggNOG" id="COG5581">
    <property type="taxonomic scope" value="Bacteria"/>
</dbReference>
<dbReference type="InterPro" id="IPR009875">
    <property type="entry name" value="PilZ_domain"/>
</dbReference>
<sequence length="216" mass="24947">MKIGTLLNIELRKSGEFYTEKFRSRVIEQNETFLFIDYPIDIKTHKTSFFPKGTSFLITYVDENENIYSFLSKLVAKVKLNVPALAIELPSDLQRIQRREFVRVDTAIDVAVHPLDDRLQPFTTVTRNISGGGISVIIPKDVDLKENNVEIFLSLPLKNHGFAYLKAIAEVVILEEKKHKNPTAAMKFLNIAKQDQQMIIRYCFEKQREARKKELS</sequence>
<reference evidence="4" key="2">
    <citation type="submission" date="2014-05" db="EMBL/GenBank/DDBJ databases">
        <title>Draft genome sequence of Virgibacillus massiliensis Vm-5.</title>
        <authorList>
            <person name="Khelaifia S."/>
            <person name="Croce O."/>
            <person name="Lagier J.C."/>
            <person name="Raoult D."/>
        </authorList>
    </citation>
    <scope>NUCLEOTIDE SEQUENCE [LARGE SCALE GENOMIC DNA]</scope>
    <source>
        <strain evidence="4">Vm-5</strain>
    </source>
</reference>
<dbReference type="OrthoDB" id="1951449at2"/>
<accession>A0A024QBX5</accession>
<evidence type="ECO:0000313" key="3">
    <source>
        <dbReference type="EMBL" id="CDQ39787.1"/>
    </source>
</evidence>
<protein>
    <submittedName>
        <fullName evidence="3">Putative glycosyltransferase</fullName>
    </submittedName>
</protein>
<feature type="domain" description="PilZ" evidence="1">
    <location>
        <begin position="97"/>
        <end position="205"/>
    </location>
</feature>
<evidence type="ECO:0000259" key="1">
    <source>
        <dbReference type="Pfam" id="PF07238"/>
    </source>
</evidence>
<dbReference type="AlphaFoldDB" id="A0A024QBX5"/>
<name>A0A024QBX5_9BACI</name>
<feature type="domain" description="Type III secretion system flagellar brake protein YcgR PilZN" evidence="2">
    <location>
        <begin position="2"/>
        <end position="90"/>
    </location>
</feature>
<proteinExistence type="predicted"/>
<keyword evidence="4" id="KW-1185">Reference proteome</keyword>
<dbReference type="RefSeq" id="WP_021291245.1">
    <property type="nucleotide sequence ID" value="NZ_BNER01000002.1"/>
</dbReference>
<dbReference type="Pfam" id="PF07238">
    <property type="entry name" value="PilZ"/>
    <property type="match status" value="1"/>
</dbReference>
<organism evidence="3 4">
    <name type="scientific">Virgibacillus massiliensis</name>
    <dbReference type="NCBI Taxonomy" id="1462526"/>
    <lineage>
        <taxon>Bacteria</taxon>
        <taxon>Bacillati</taxon>
        <taxon>Bacillota</taxon>
        <taxon>Bacilli</taxon>
        <taxon>Bacillales</taxon>
        <taxon>Bacillaceae</taxon>
        <taxon>Virgibacillus</taxon>
    </lineage>
</organism>
<dbReference type="STRING" id="1462526.BN990_02101"/>
<evidence type="ECO:0000313" key="4">
    <source>
        <dbReference type="Proteomes" id="UP000028875"/>
    </source>
</evidence>
<dbReference type="InterPro" id="IPR009926">
    <property type="entry name" value="T3SS_YcgR_PilZN"/>
</dbReference>
<dbReference type="Gene3D" id="2.40.10.220">
    <property type="entry name" value="predicted glycosyltransferase like domains"/>
    <property type="match status" value="1"/>
</dbReference>
<dbReference type="SUPFAM" id="SSF141371">
    <property type="entry name" value="PilZ domain-like"/>
    <property type="match status" value="1"/>
</dbReference>
<dbReference type="Pfam" id="PF12945">
    <property type="entry name" value="PilZNR"/>
    <property type="match status" value="1"/>
</dbReference>
<keyword evidence="3" id="KW-0808">Transferase</keyword>
<dbReference type="GO" id="GO:0016740">
    <property type="term" value="F:transferase activity"/>
    <property type="evidence" value="ECO:0007669"/>
    <property type="project" value="UniProtKB-KW"/>
</dbReference>
<comment type="caution">
    <text evidence="3">The sequence shown here is derived from an EMBL/GenBank/DDBJ whole genome shotgun (WGS) entry which is preliminary data.</text>
</comment>
<evidence type="ECO:0000259" key="2">
    <source>
        <dbReference type="Pfam" id="PF12945"/>
    </source>
</evidence>